<evidence type="ECO:0000313" key="2">
    <source>
        <dbReference type="EMBL" id="TGO45086.1"/>
    </source>
</evidence>
<evidence type="ECO:0000256" key="1">
    <source>
        <dbReference type="SAM" id="MobiDB-lite"/>
    </source>
</evidence>
<organism evidence="2 3">
    <name type="scientific">Botryotinia convoluta</name>
    <dbReference type="NCBI Taxonomy" id="54673"/>
    <lineage>
        <taxon>Eukaryota</taxon>
        <taxon>Fungi</taxon>
        <taxon>Dikarya</taxon>
        <taxon>Ascomycota</taxon>
        <taxon>Pezizomycotina</taxon>
        <taxon>Leotiomycetes</taxon>
        <taxon>Helotiales</taxon>
        <taxon>Sclerotiniaceae</taxon>
        <taxon>Botryotinia</taxon>
    </lineage>
</organism>
<protein>
    <submittedName>
        <fullName evidence="2">Uncharacterized protein</fullName>
    </submittedName>
</protein>
<evidence type="ECO:0000313" key="3">
    <source>
        <dbReference type="Proteomes" id="UP000297527"/>
    </source>
</evidence>
<dbReference type="AlphaFoldDB" id="A0A4Z1H7M9"/>
<dbReference type="Proteomes" id="UP000297527">
    <property type="component" value="Unassembled WGS sequence"/>
</dbReference>
<sequence>MVIPNQEMHSIQNIPSNTQLNPSSRIHDTQHNHDNSFIHLFIKSFLLIMEDISVPAASARIVLHVAIPAA</sequence>
<accession>A0A4Z1H7M9</accession>
<feature type="region of interest" description="Disordered" evidence="1">
    <location>
        <begin position="1"/>
        <end position="29"/>
    </location>
</feature>
<dbReference type="EMBL" id="PQXN01000422">
    <property type="protein sequence ID" value="TGO45086.1"/>
    <property type="molecule type" value="Genomic_DNA"/>
</dbReference>
<name>A0A4Z1H7M9_9HELO</name>
<comment type="caution">
    <text evidence="2">The sequence shown here is derived from an EMBL/GenBank/DDBJ whole genome shotgun (WGS) entry which is preliminary data.</text>
</comment>
<keyword evidence="3" id="KW-1185">Reference proteome</keyword>
<feature type="compositionally biased region" description="Polar residues" evidence="1">
    <location>
        <begin position="7"/>
        <end position="24"/>
    </location>
</feature>
<gene>
    <name evidence="2" type="ORF">BCON_0424g00030</name>
</gene>
<reference evidence="2 3" key="1">
    <citation type="submission" date="2017-12" db="EMBL/GenBank/DDBJ databases">
        <title>Comparative genomics of Botrytis spp.</title>
        <authorList>
            <person name="Valero-Jimenez C.A."/>
            <person name="Tapia P."/>
            <person name="Veloso J."/>
            <person name="Silva-Moreno E."/>
            <person name="Staats M."/>
            <person name="Valdes J.H."/>
            <person name="Van Kan J.A.L."/>
        </authorList>
    </citation>
    <scope>NUCLEOTIDE SEQUENCE [LARGE SCALE GENOMIC DNA]</scope>
    <source>
        <strain evidence="2 3">MUCL11595</strain>
    </source>
</reference>
<proteinExistence type="predicted"/>